<evidence type="ECO:0000256" key="2">
    <source>
        <dbReference type="SAM" id="MobiDB-lite"/>
    </source>
</evidence>
<dbReference type="InterPro" id="IPR034706">
    <property type="entry name" value="CpoB"/>
</dbReference>
<dbReference type="Pfam" id="PF13174">
    <property type="entry name" value="TPR_6"/>
    <property type="match status" value="1"/>
</dbReference>
<dbReference type="Gene3D" id="1.25.40.10">
    <property type="entry name" value="Tetratricopeptide repeat domain"/>
    <property type="match status" value="1"/>
</dbReference>
<sequence precursor="true">MKQRIPILTAVLFAAGLTFATTGPADAGLFDRLKRGPEEQVPPAGVGDGGFAPAQATPNDGQASMRMDRIEQQMRDMTGQIEQLTFQVRQLQEQLQRLQGGGGADAGAGKRSEAPPLRARVPSPAAANAPPAARGGDPIGQAIGSTDGEMEGTVPVGQGAPPRDLGQLTLDPNAPIDLSQGGAAVPGAAAGATPRSTGSPRGDYDAAYSQVLKGDYDVAEASFQQFLRQYPGDPLAADAQYWLGESLYARQDYRGAADSFLSGYKKYPKSGKAPDMLLKLGMSLAGLKQREAACATYAEVLKQYPKSSNALVQRVKQEQASASC</sequence>
<comment type="subcellular location">
    <subcellularLocation>
        <location evidence="1">Periplasm</location>
    </subcellularLocation>
</comment>
<feature type="chain" id="PRO_5044929790" description="Cell division coordinator CpoB" evidence="1">
    <location>
        <begin position="28"/>
        <end position="324"/>
    </location>
</feature>
<comment type="function">
    <text evidence="1">Mediates coordination of peptidoglycan synthesis and outer membrane constriction during cell division.</text>
</comment>
<dbReference type="InterPro" id="IPR019734">
    <property type="entry name" value="TPR_rpt"/>
</dbReference>
<accession>A0ABV2R041</accession>
<organism evidence="3 4">
    <name type="scientific">Kaistia defluvii</name>
    <dbReference type="NCBI Taxonomy" id="410841"/>
    <lineage>
        <taxon>Bacteria</taxon>
        <taxon>Pseudomonadati</taxon>
        <taxon>Pseudomonadota</taxon>
        <taxon>Alphaproteobacteria</taxon>
        <taxon>Hyphomicrobiales</taxon>
        <taxon>Kaistiaceae</taxon>
        <taxon>Kaistia</taxon>
    </lineage>
</organism>
<feature type="compositionally biased region" description="Low complexity" evidence="2">
    <location>
        <begin position="181"/>
        <end position="192"/>
    </location>
</feature>
<protein>
    <recommendedName>
        <fullName evidence="1">Cell division coordinator CpoB</fullName>
    </recommendedName>
</protein>
<feature type="region of interest" description="Disordered" evidence="2">
    <location>
        <begin position="96"/>
        <end position="202"/>
    </location>
</feature>
<dbReference type="NCBIfam" id="TIGR02795">
    <property type="entry name" value="tol_pal_ybgF"/>
    <property type="match status" value="1"/>
</dbReference>
<feature type="region of interest" description="Disordered" evidence="2">
    <location>
        <begin position="36"/>
        <end position="63"/>
    </location>
</feature>
<keyword evidence="1" id="KW-0732">Signal</keyword>
<evidence type="ECO:0000256" key="1">
    <source>
        <dbReference type="HAMAP-Rule" id="MF_02066"/>
    </source>
</evidence>
<keyword evidence="4" id="KW-1185">Reference proteome</keyword>
<dbReference type="Pfam" id="PF13432">
    <property type="entry name" value="TPR_16"/>
    <property type="match status" value="1"/>
</dbReference>
<evidence type="ECO:0000313" key="3">
    <source>
        <dbReference type="EMBL" id="MET4634508.1"/>
    </source>
</evidence>
<proteinExistence type="inferred from homology"/>
<dbReference type="RefSeq" id="WP_354551262.1">
    <property type="nucleotide sequence ID" value="NZ_JBEPSM010000001.1"/>
</dbReference>
<dbReference type="InterPro" id="IPR011990">
    <property type="entry name" value="TPR-like_helical_dom_sf"/>
</dbReference>
<comment type="similarity">
    <text evidence="1">Belongs to the CpoB family.</text>
</comment>
<dbReference type="SUPFAM" id="SSF48452">
    <property type="entry name" value="TPR-like"/>
    <property type="match status" value="1"/>
</dbReference>
<dbReference type="HAMAP" id="MF_02066">
    <property type="entry name" value="CpoB"/>
    <property type="match status" value="1"/>
</dbReference>
<feature type="compositionally biased region" description="Low complexity" evidence="2">
    <location>
        <begin position="118"/>
        <end position="134"/>
    </location>
</feature>
<gene>
    <name evidence="1" type="primary">cpoB</name>
    <name evidence="3" type="ORF">ABIE08_002421</name>
</gene>
<name>A0ABV2R041_9HYPH</name>
<evidence type="ECO:0000313" key="4">
    <source>
        <dbReference type="Proteomes" id="UP001549321"/>
    </source>
</evidence>
<keyword evidence="1" id="KW-0132">Cell division</keyword>
<comment type="caution">
    <text evidence="3">The sequence shown here is derived from an EMBL/GenBank/DDBJ whole genome shotgun (WGS) entry which is preliminary data.</text>
</comment>
<reference evidence="3 4" key="1">
    <citation type="submission" date="2024-06" db="EMBL/GenBank/DDBJ databases">
        <title>Sorghum-associated microbial communities from plants grown in Nebraska, USA.</title>
        <authorList>
            <person name="Schachtman D."/>
        </authorList>
    </citation>
    <scope>NUCLEOTIDE SEQUENCE [LARGE SCALE GENOMIC DNA]</scope>
    <source>
        <strain evidence="3 4">3207</strain>
    </source>
</reference>
<dbReference type="Proteomes" id="UP001549321">
    <property type="component" value="Unassembled WGS sequence"/>
</dbReference>
<dbReference type="EMBL" id="JBEPSM010000001">
    <property type="protein sequence ID" value="MET4634508.1"/>
    <property type="molecule type" value="Genomic_DNA"/>
</dbReference>
<keyword evidence="1" id="KW-0131">Cell cycle</keyword>
<keyword evidence="1" id="KW-0574">Periplasm</keyword>
<dbReference type="InterPro" id="IPR014162">
    <property type="entry name" value="CpoB_C"/>
</dbReference>
<feature type="signal peptide" evidence="1">
    <location>
        <begin position="1"/>
        <end position="27"/>
    </location>
</feature>